<keyword evidence="2" id="KW-1185">Reference proteome</keyword>
<proteinExistence type="predicted"/>
<reference evidence="1 2" key="1">
    <citation type="journal article" date="2019" name="Commun. Biol.">
        <title>The bagworm genome reveals a unique fibroin gene that provides high tensile strength.</title>
        <authorList>
            <person name="Kono N."/>
            <person name="Nakamura H."/>
            <person name="Ohtoshi R."/>
            <person name="Tomita M."/>
            <person name="Numata K."/>
            <person name="Arakawa K."/>
        </authorList>
    </citation>
    <scope>NUCLEOTIDE SEQUENCE [LARGE SCALE GENOMIC DNA]</scope>
</reference>
<sequence>MNNILFSGPHGARVGYGRQPRTPTAVYLFMAPHALSGPFSRFLFSHIKCFVVKLAFPSIHVGLTQHVPYIVAGTFADKTSALTRSAIKQAITALQERRLVQ</sequence>
<dbReference type="AlphaFoldDB" id="A0A4C1Y1P0"/>
<dbReference type="Proteomes" id="UP000299102">
    <property type="component" value="Unassembled WGS sequence"/>
</dbReference>
<name>A0A4C1Y1P0_EUMVA</name>
<accession>A0A4C1Y1P0</accession>
<evidence type="ECO:0000313" key="2">
    <source>
        <dbReference type="Proteomes" id="UP000299102"/>
    </source>
</evidence>
<comment type="caution">
    <text evidence="1">The sequence shown here is derived from an EMBL/GenBank/DDBJ whole genome shotgun (WGS) entry which is preliminary data.</text>
</comment>
<protein>
    <submittedName>
        <fullName evidence="1">Uncharacterized protein</fullName>
    </submittedName>
</protein>
<dbReference type="EMBL" id="BGZK01001053">
    <property type="protein sequence ID" value="GBP69788.1"/>
    <property type="molecule type" value="Genomic_DNA"/>
</dbReference>
<gene>
    <name evidence="1" type="ORF">EVAR_51951_1</name>
</gene>
<organism evidence="1 2">
    <name type="scientific">Eumeta variegata</name>
    <name type="common">Bagworm moth</name>
    <name type="synonym">Eumeta japonica</name>
    <dbReference type="NCBI Taxonomy" id="151549"/>
    <lineage>
        <taxon>Eukaryota</taxon>
        <taxon>Metazoa</taxon>
        <taxon>Ecdysozoa</taxon>
        <taxon>Arthropoda</taxon>
        <taxon>Hexapoda</taxon>
        <taxon>Insecta</taxon>
        <taxon>Pterygota</taxon>
        <taxon>Neoptera</taxon>
        <taxon>Endopterygota</taxon>
        <taxon>Lepidoptera</taxon>
        <taxon>Glossata</taxon>
        <taxon>Ditrysia</taxon>
        <taxon>Tineoidea</taxon>
        <taxon>Psychidae</taxon>
        <taxon>Oiketicinae</taxon>
        <taxon>Eumeta</taxon>
    </lineage>
</organism>
<evidence type="ECO:0000313" key="1">
    <source>
        <dbReference type="EMBL" id="GBP69788.1"/>
    </source>
</evidence>